<evidence type="ECO:0000313" key="3">
    <source>
        <dbReference type="Proteomes" id="UP000615446"/>
    </source>
</evidence>
<name>A0A8H3QZF2_9GLOM</name>
<gene>
    <name evidence="2" type="ORF">RCL2_002375000</name>
</gene>
<dbReference type="Pfam" id="PF01936">
    <property type="entry name" value="NYN"/>
    <property type="match status" value="1"/>
</dbReference>
<comment type="caution">
    <text evidence="2">The sequence shown here is derived from an EMBL/GenBank/DDBJ whole genome shotgun (WGS) entry which is preliminary data.</text>
</comment>
<accession>A0A8H3QZF2</accession>
<evidence type="ECO:0000259" key="1">
    <source>
        <dbReference type="Pfam" id="PF01936"/>
    </source>
</evidence>
<sequence>MDSTHASSLTFTRTSPSTSSADLLALSQEISRLSTIFNEQEFTQKNKAELRKFFTVEVTQRKDILDLISTLTNDREKLNYLKEFLTDNSVSIFIDNSNLFIEGAKIVGQLENVPDVYSNSRSDIEFYVDHGLLVTTVLRGRKLRNAFIIGSIPSENDTLWARARDHGCEVTTYERNASNKEKKADVKLVCYAMRTLFTKTGSTILIIAGDGDYCPLVEEAKKENWKVETWFWDGSNLPLFPTGMNAGLKNISSYVSLDDYYKSFTYITGPDFTNNKSILEIHGNVIKSWPFRNKRLMVCFCELNLFGRWYWVDDTTAYLYFESKRQLDSARSWFRRNYPGMLLYDFKQKQMGRRNSFGIQKEKL</sequence>
<dbReference type="OrthoDB" id="2311180at2759"/>
<protein>
    <submittedName>
        <fullName evidence="2">NYN domain-containing protein</fullName>
    </submittedName>
</protein>
<dbReference type="EMBL" id="BLAL01000257">
    <property type="protein sequence ID" value="GES97162.1"/>
    <property type="molecule type" value="Genomic_DNA"/>
</dbReference>
<dbReference type="Proteomes" id="UP000615446">
    <property type="component" value="Unassembled WGS sequence"/>
</dbReference>
<dbReference type="GO" id="GO:0004540">
    <property type="term" value="F:RNA nuclease activity"/>
    <property type="evidence" value="ECO:0007669"/>
    <property type="project" value="InterPro"/>
</dbReference>
<feature type="domain" description="NYN" evidence="1">
    <location>
        <begin position="90"/>
        <end position="231"/>
    </location>
</feature>
<dbReference type="Gene3D" id="3.40.50.1010">
    <property type="entry name" value="5'-nuclease"/>
    <property type="match status" value="1"/>
</dbReference>
<reference evidence="2" key="1">
    <citation type="submission" date="2019-10" db="EMBL/GenBank/DDBJ databases">
        <title>Conservation and host-specific expression of non-tandemly repeated heterogenous ribosome RNA gene in arbuscular mycorrhizal fungi.</title>
        <authorList>
            <person name="Maeda T."/>
            <person name="Kobayashi Y."/>
            <person name="Nakagawa T."/>
            <person name="Ezawa T."/>
            <person name="Yamaguchi K."/>
            <person name="Bino T."/>
            <person name="Nishimoto Y."/>
            <person name="Shigenobu S."/>
            <person name="Kawaguchi M."/>
        </authorList>
    </citation>
    <scope>NUCLEOTIDE SEQUENCE</scope>
    <source>
        <strain evidence="2">HR1</strain>
    </source>
</reference>
<dbReference type="InterPro" id="IPR021139">
    <property type="entry name" value="NYN"/>
</dbReference>
<dbReference type="AlphaFoldDB" id="A0A8H3QZF2"/>
<evidence type="ECO:0000313" key="2">
    <source>
        <dbReference type="EMBL" id="GES97162.1"/>
    </source>
</evidence>
<organism evidence="2 3">
    <name type="scientific">Rhizophagus clarus</name>
    <dbReference type="NCBI Taxonomy" id="94130"/>
    <lineage>
        <taxon>Eukaryota</taxon>
        <taxon>Fungi</taxon>
        <taxon>Fungi incertae sedis</taxon>
        <taxon>Mucoromycota</taxon>
        <taxon>Glomeromycotina</taxon>
        <taxon>Glomeromycetes</taxon>
        <taxon>Glomerales</taxon>
        <taxon>Glomeraceae</taxon>
        <taxon>Rhizophagus</taxon>
    </lineage>
</organism>
<proteinExistence type="predicted"/>